<dbReference type="PANTHER" id="PTHR33112:SF1">
    <property type="entry name" value="HETEROKARYON INCOMPATIBILITY DOMAIN-CONTAINING PROTEIN"/>
    <property type="match status" value="1"/>
</dbReference>
<protein>
    <recommendedName>
        <fullName evidence="1">Heterokaryon incompatibility domain-containing protein</fullName>
    </recommendedName>
</protein>
<feature type="domain" description="Heterokaryon incompatibility" evidence="1">
    <location>
        <begin position="104"/>
        <end position="250"/>
    </location>
</feature>
<dbReference type="AlphaFoldDB" id="A0A1M3T449"/>
<reference evidence="3" key="1">
    <citation type="journal article" date="2017" name="Genome Biol.">
        <title>Comparative genomics reveals high biological diversity and specific adaptations in the industrially and medically important fungal genus Aspergillus.</title>
        <authorList>
            <person name="de Vries R.P."/>
            <person name="Riley R."/>
            <person name="Wiebenga A."/>
            <person name="Aguilar-Osorio G."/>
            <person name="Amillis S."/>
            <person name="Uchima C.A."/>
            <person name="Anderluh G."/>
            <person name="Asadollahi M."/>
            <person name="Askin M."/>
            <person name="Barry K."/>
            <person name="Battaglia E."/>
            <person name="Bayram O."/>
            <person name="Benocci T."/>
            <person name="Braus-Stromeyer S.A."/>
            <person name="Caldana C."/>
            <person name="Canovas D."/>
            <person name="Cerqueira G.C."/>
            <person name="Chen F."/>
            <person name="Chen W."/>
            <person name="Choi C."/>
            <person name="Clum A."/>
            <person name="Dos Santos R.A."/>
            <person name="Damasio A.R."/>
            <person name="Diallinas G."/>
            <person name="Emri T."/>
            <person name="Fekete E."/>
            <person name="Flipphi M."/>
            <person name="Freyberg S."/>
            <person name="Gallo A."/>
            <person name="Gournas C."/>
            <person name="Habgood R."/>
            <person name="Hainaut M."/>
            <person name="Harispe M.L."/>
            <person name="Henrissat B."/>
            <person name="Hilden K.S."/>
            <person name="Hope R."/>
            <person name="Hossain A."/>
            <person name="Karabika E."/>
            <person name="Karaffa L."/>
            <person name="Karanyi Z."/>
            <person name="Krasevec N."/>
            <person name="Kuo A."/>
            <person name="Kusch H."/>
            <person name="LaButti K."/>
            <person name="Lagendijk E.L."/>
            <person name="Lapidus A."/>
            <person name="Levasseur A."/>
            <person name="Lindquist E."/>
            <person name="Lipzen A."/>
            <person name="Logrieco A.F."/>
            <person name="MacCabe A."/>
            <person name="Maekelae M.R."/>
            <person name="Malavazi I."/>
            <person name="Melin P."/>
            <person name="Meyer V."/>
            <person name="Mielnichuk N."/>
            <person name="Miskei M."/>
            <person name="Molnar A.P."/>
            <person name="Mule G."/>
            <person name="Ngan C.Y."/>
            <person name="Orejas M."/>
            <person name="Orosz E."/>
            <person name="Ouedraogo J.P."/>
            <person name="Overkamp K.M."/>
            <person name="Park H.-S."/>
            <person name="Perrone G."/>
            <person name="Piumi F."/>
            <person name="Punt P.J."/>
            <person name="Ram A.F."/>
            <person name="Ramon A."/>
            <person name="Rauscher S."/>
            <person name="Record E."/>
            <person name="Riano-Pachon D.M."/>
            <person name="Robert V."/>
            <person name="Roehrig J."/>
            <person name="Ruller R."/>
            <person name="Salamov A."/>
            <person name="Salih N.S."/>
            <person name="Samson R.A."/>
            <person name="Sandor E."/>
            <person name="Sanguinetti M."/>
            <person name="Schuetze T."/>
            <person name="Sepcic K."/>
            <person name="Shelest E."/>
            <person name="Sherlock G."/>
            <person name="Sophianopoulou V."/>
            <person name="Squina F.M."/>
            <person name="Sun H."/>
            <person name="Susca A."/>
            <person name="Todd R.B."/>
            <person name="Tsang A."/>
            <person name="Unkles S.E."/>
            <person name="van de Wiele N."/>
            <person name="van Rossen-Uffink D."/>
            <person name="Oliveira J.V."/>
            <person name="Vesth T.C."/>
            <person name="Visser J."/>
            <person name="Yu J.-H."/>
            <person name="Zhou M."/>
            <person name="Andersen M.R."/>
            <person name="Archer D.B."/>
            <person name="Baker S.E."/>
            <person name="Benoit I."/>
            <person name="Brakhage A.A."/>
            <person name="Braus G.H."/>
            <person name="Fischer R."/>
            <person name="Frisvad J.C."/>
            <person name="Goldman G.H."/>
            <person name="Houbraken J."/>
            <person name="Oakley B."/>
            <person name="Pocsi I."/>
            <person name="Scazzocchio C."/>
            <person name="Seiboth B."/>
            <person name="vanKuyk P.A."/>
            <person name="Wortman J."/>
            <person name="Dyer P.S."/>
            <person name="Grigoriev I.V."/>
        </authorList>
    </citation>
    <scope>NUCLEOTIDE SEQUENCE [LARGE SCALE GENOMIC DNA]</scope>
    <source>
        <strain evidence="3">CBS 106.47</strain>
    </source>
</reference>
<name>A0A1M3T449_ASPLC</name>
<accession>A0A1M3T449</accession>
<dbReference type="EMBL" id="KV878250">
    <property type="protein sequence ID" value="OJZ81534.1"/>
    <property type="molecule type" value="Genomic_DNA"/>
</dbReference>
<evidence type="ECO:0000259" key="1">
    <source>
        <dbReference type="Pfam" id="PF06985"/>
    </source>
</evidence>
<dbReference type="Pfam" id="PF06985">
    <property type="entry name" value="HET"/>
    <property type="match status" value="1"/>
</dbReference>
<dbReference type="OrthoDB" id="405906at2759"/>
<dbReference type="VEuPathDB" id="FungiDB:ASPFODRAFT_37333"/>
<dbReference type="Proteomes" id="UP000184063">
    <property type="component" value="Unassembled WGS sequence"/>
</dbReference>
<evidence type="ECO:0000313" key="3">
    <source>
        <dbReference type="Proteomes" id="UP000184063"/>
    </source>
</evidence>
<organism evidence="2 3">
    <name type="scientific">Aspergillus luchuensis (strain CBS 106.47)</name>
    <dbReference type="NCBI Taxonomy" id="1137211"/>
    <lineage>
        <taxon>Eukaryota</taxon>
        <taxon>Fungi</taxon>
        <taxon>Dikarya</taxon>
        <taxon>Ascomycota</taxon>
        <taxon>Pezizomycotina</taxon>
        <taxon>Eurotiomycetes</taxon>
        <taxon>Eurotiomycetidae</taxon>
        <taxon>Eurotiales</taxon>
        <taxon>Aspergillaceae</taxon>
        <taxon>Aspergillus</taxon>
        <taxon>Aspergillus subgen. Circumdati</taxon>
    </lineage>
</organism>
<gene>
    <name evidence="2" type="ORF">ASPFODRAFT_37333</name>
</gene>
<sequence length="604" mass="67203">MTLCLACPKAGNSSYLGTYGIELVGRKVFHGTIEPTHGQYLVSTSIPQQTVDWQKISEWLRDCHYSAEHEASCQTKPTVSQIPGLRVIDTRQRCIKVAPATCQYAALSYVWGITSNHLQATTTNIDHLAKEGSLHSESLPQTIDDAIVACKKMGIDYLWVDRLCILQDDDPGRKAYWLNSMGDIYAQSYVTIIALAGSNAEHGLPGVNKVKRPVPWVGTAQGICLVTTPPNYQDCLRDSIWATRGWTFQEATLSTRRLLFSDTRVFYECCYPGTIQDEMYGSVSDISEYAGVPLLSYRTVVENFTKRNLTWESDVLRALAGVLYTGWGPECYYGLPLNVFCDAILWKAVDRLYPTRNADPGDVFPTWSWSSIKGPIAIGPLHEKYWDGITLRTSLAIWAIPSRLGQRSALQVVANSIGEPERLEETDELTCHRRSNSYDCQALAVVIAWRSGCFSGSLPSVLDTEVTWSESLNILRKWKSMEQLCNEAHGMPQAIMSEQDMNARFPPGLCHGCLPGSIFAYTQSLDLKPLILSTRGGQPGNEPSVIEVGDFMPKIISGAIDMERINHVRQHNPDSLFTLLALSITRNTHTPRRGGIKKRGSLLV</sequence>
<proteinExistence type="predicted"/>
<dbReference type="PANTHER" id="PTHR33112">
    <property type="entry name" value="DOMAIN PROTEIN, PUTATIVE-RELATED"/>
    <property type="match status" value="1"/>
</dbReference>
<dbReference type="InterPro" id="IPR010730">
    <property type="entry name" value="HET"/>
</dbReference>
<evidence type="ECO:0000313" key="2">
    <source>
        <dbReference type="EMBL" id="OJZ81534.1"/>
    </source>
</evidence>